<accession>A0A0S6UC34</accession>
<sequence length="126" mass="14509">MKEGDSMQVYDRAHELARELSRSSEYNDFRLAKAKLESNATNVDMLRDFRRRQLALEMAVLSGKEPDPADKKALEESYRIISLNPTITAYLEAEQRLARLLADIQKILIDALPEWGKDIIDEVDKK</sequence>
<dbReference type="AlphaFoldDB" id="A0A0S6UC34"/>
<dbReference type="Gene3D" id="1.20.1500.10">
    <property type="entry name" value="YheA/YmcA-like"/>
    <property type="match status" value="1"/>
</dbReference>
<protein>
    <recommendedName>
        <fullName evidence="1">UPF0342 protein MTY_1878</fullName>
    </recommendedName>
</protein>
<dbReference type="SUPFAM" id="SSF158622">
    <property type="entry name" value="YheA/YmcA-like"/>
    <property type="match status" value="1"/>
</dbReference>
<organism evidence="2">
    <name type="scientific">Moorella thermoacetica Y72</name>
    <dbReference type="NCBI Taxonomy" id="1325331"/>
    <lineage>
        <taxon>Bacteria</taxon>
        <taxon>Bacillati</taxon>
        <taxon>Bacillota</taxon>
        <taxon>Clostridia</taxon>
        <taxon>Neomoorellales</taxon>
        <taxon>Neomoorellaceae</taxon>
        <taxon>Neomoorella</taxon>
    </lineage>
</organism>
<evidence type="ECO:0000256" key="1">
    <source>
        <dbReference type="HAMAP-Rule" id="MF_01526"/>
    </source>
</evidence>
<dbReference type="Proteomes" id="UP000063718">
    <property type="component" value="Unassembled WGS sequence"/>
</dbReference>
<proteinExistence type="inferred from homology"/>
<gene>
    <name evidence="2" type="ORF">MTY_1878</name>
</gene>
<dbReference type="EMBL" id="DF238840">
    <property type="protein sequence ID" value="GAF26538.1"/>
    <property type="molecule type" value="Genomic_DNA"/>
</dbReference>
<evidence type="ECO:0000313" key="2">
    <source>
        <dbReference type="EMBL" id="GAF26538.1"/>
    </source>
</evidence>
<name>A0A0S6UC34_NEOTH</name>
<dbReference type="Pfam" id="PF06133">
    <property type="entry name" value="Com_YlbF"/>
    <property type="match status" value="1"/>
</dbReference>
<dbReference type="InterPro" id="IPR010368">
    <property type="entry name" value="Com_YlbF"/>
</dbReference>
<dbReference type="HAMAP" id="MF_01526">
    <property type="entry name" value="UPF0342"/>
    <property type="match status" value="1"/>
</dbReference>
<dbReference type="InterPro" id="IPR023378">
    <property type="entry name" value="YheA/YmcA-like_dom_sf"/>
</dbReference>
<comment type="similarity">
    <text evidence="1">Belongs to the UPF0342 family.</text>
</comment>
<reference evidence="2" key="1">
    <citation type="journal article" date="2014" name="Gene">
        <title>Genome-guided analysis of transformation efficiency and carbon dioxide assimilation by Moorella thermoacetica Y72.</title>
        <authorList>
            <person name="Tsukahara K."/>
            <person name="Kita A."/>
            <person name="Nakashimada Y."/>
            <person name="Hoshino T."/>
            <person name="Murakami K."/>
        </authorList>
    </citation>
    <scope>NUCLEOTIDE SEQUENCE [LARGE SCALE GENOMIC DNA]</scope>
    <source>
        <strain evidence="2">Y72</strain>
    </source>
</reference>